<feature type="domain" description="HTH myb-type" evidence="9">
    <location>
        <begin position="83"/>
        <end position="129"/>
    </location>
</feature>
<evidence type="ECO:0000259" key="9">
    <source>
        <dbReference type="PROSITE" id="PS51294"/>
    </source>
</evidence>
<evidence type="ECO:0000313" key="10">
    <source>
        <dbReference type="EMBL" id="CDI80968.1"/>
    </source>
</evidence>
<dbReference type="PANTHER" id="PTHR12802:SF41">
    <property type="entry name" value="BRAHMA ASSOCIATED PROTEIN 155 KDA"/>
    <property type="match status" value="1"/>
</dbReference>
<dbReference type="AlphaFoldDB" id="U6GNX0"/>
<dbReference type="GeneID" id="25273836"/>
<evidence type="ECO:0000256" key="3">
    <source>
        <dbReference type="ARBA" id="ARBA00023163"/>
    </source>
</evidence>
<feature type="region of interest" description="Disordered" evidence="6">
    <location>
        <begin position="244"/>
        <end position="275"/>
    </location>
</feature>
<dbReference type="PROSITE" id="PS51294">
    <property type="entry name" value="HTH_MYB"/>
    <property type="match status" value="1"/>
</dbReference>
<sequence length="377" mass="38857">MQSWSRASLYEKLQQHGAAAATAAATAAETSAAPQGVSLGVIDSCVWCLRCHAEARYPHVLTARNFVKVDLLIAGATGDGSDWQLDETERLIEAIELHKDDWNEVAAYVGGGRTPQQCVERFIKLPTQEPFLEASKHVVSGTEQTPFSSFGNPLLSLLAFLSSVVHPAVAAAAARAALHEAINVSVPSKDLLPEKQRSSSSSSSSSSGSGSGGGGDGSGKGASDAAAETAAAAATAATAAKAAGEGGANGVSVKQEKSPAAAADDNSSSSSSSSKELLVGEEALQIAAATALAAGAASAAELQQVEQQNVGSLLRSLAELQMKKVSLKLRRLQTLRDTVERSKQQMETRLSQLFAEHSELLAELEGTRSLGQPAGIP</sequence>
<feature type="region of interest" description="Disordered" evidence="6">
    <location>
        <begin position="189"/>
        <end position="223"/>
    </location>
</feature>
<feature type="domain" description="Myb-like" evidence="7">
    <location>
        <begin position="81"/>
        <end position="126"/>
    </location>
</feature>
<dbReference type="EMBL" id="HG671419">
    <property type="protein sequence ID" value="CDI80968.1"/>
    <property type="molecule type" value="Genomic_DNA"/>
</dbReference>
<dbReference type="OMA" id="CHAEARY"/>
<keyword evidence="3" id="KW-0804">Transcription</keyword>
<gene>
    <name evidence="10" type="ORF">EAH_00057660</name>
</gene>
<evidence type="ECO:0000259" key="8">
    <source>
        <dbReference type="PROSITE" id="PS51293"/>
    </source>
</evidence>
<dbReference type="InterPro" id="IPR009057">
    <property type="entry name" value="Homeodomain-like_sf"/>
</dbReference>
<reference evidence="10" key="2">
    <citation type="submission" date="2013-10" db="EMBL/GenBank/DDBJ databases">
        <authorList>
            <person name="Aslett M."/>
        </authorList>
    </citation>
    <scope>NUCLEOTIDE SEQUENCE</scope>
    <source>
        <strain evidence="10">Houghton</strain>
    </source>
</reference>
<dbReference type="GO" id="GO:0003677">
    <property type="term" value="F:DNA binding"/>
    <property type="evidence" value="ECO:0007669"/>
    <property type="project" value="UniProtKB-KW"/>
</dbReference>
<keyword evidence="1" id="KW-0805">Transcription regulation</keyword>
<evidence type="ECO:0000256" key="1">
    <source>
        <dbReference type="ARBA" id="ARBA00023015"/>
    </source>
</evidence>
<feature type="compositionally biased region" description="Gly residues" evidence="6">
    <location>
        <begin position="209"/>
        <end position="220"/>
    </location>
</feature>
<organism evidence="10 11">
    <name type="scientific">Eimeria acervulina</name>
    <name type="common">Coccidian parasite</name>
    <dbReference type="NCBI Taxonomy" id="5801"/>
    <lineage>
        <taxon>Eukaryota</taxon>
        <taxon>Sar</taxon>
        <taxon>Alveolata</taxon>
        <taxon>Apicomplexa</taxon>
        <taxon>Conoidasida</taxon>
        <taxon>Coccidia</taxon>
        <taxon>Eucoccidiorida</taxon>
        <taxon>Eimeriorina</taxon>
        <taxon>Eimeriidae</taxon>
        <taxon>Eimeria</taxon>
    </lineage>
</organism>
<evidence type="ECO:0000259" key="7">
    <source>
        <dbReference type="PROSITE" id="PS50090"/>
    </source>
</evidence>
<evidence type="ECO:0000256" key="6">
    <source>
        <dbReference type="SAM" id="MobiDB-lite"/>
    </source>
</evidence>
<evidence type="ECO:0000313" key="11">
    <source>
        <dbReference type="Proteomes" id="UP000018050"/>
    </source>
</evidence>
<evidence type="ECO:0000256" key="5">
    <source>
        <dbReference type="SAM" id="Coils"/>
    </source>
</evidence>
<dbReference type="InterPro" id="IPR032451">
    <property type="entry name" value="SMARCC_C"/>
</dbReference>
<dbReference type="CDD" id="cd00167">
    <property type="entry name" value="SANT"/>
    <property type="match status" value="1"/>
</dbReference>
<protein>
    <submittedName>
        <fullName evidence="10">SWIRM-domain-containing protein, related</fullName>
    </submittedName>
</protein>
<proteinExistence type="predicted"/>
<dbReference type="InterPro" id="IPR017930">
    <property type="entry name" value="Myb_dom"/>
</dbReference>
<dbReference type="RefSeq" id="XP_013249169.1">
    <property type="nucleotide sequence ID" value="XM_013393715.1"/>
</dbReference>
<dbReference type="InterPro" id="IPR017884">
    <property type="entry name" value="SANT_dom"/>
</dbReference>
<dbReference type="VEuPathDB" id="ToxoDB:EAH_00057660"/>
<dbReference type="Gene3D" id="1.10.10.60">
    <property type="entry name" value="Homeodomain-like"/>
    <property type="match status" value="1"/>
</dbReference>
<dbReference type="Pfam" id="PF00249">
    <property type="entry name" value="Myb_DNA-binding"/>
    <property type="match status" value="1"/>
</dbReference>
<feature type="domain" description="SANT" evidence="8">
    <location>
        <begin position="78"/>
        <end position="130"/>
    </location>
</feature>
<dbReference type="PANTHER" id="PTHR12802">
    <property type="entry name" value="SWI/SNF COMPLEX-RELATED"/>
    <property type="match status" value="1"/>
</dbReference>
<keyword evidence="5" id="KW-0175">Coiled coil</keyword>
<dbReference type="SMART" id="SM00717">
    <property type="entry name" value="SANT"/>
    <property type="match status" value="1"/>
</dbReference>
<accession>U6GNX0</accession>
<feature type="compositionally biased region" description="Low complexity" evidence="6">
    <location>
        <begin position="198"/>
        <end position="208"/>
    </location>
</feature>
<name>U6GNX0_EIMAC</name>
<feature type="coiled-coil region" evidence="5">
    <location>
        <begin position="329"/>
        <end position="363"/>
    </location>
</feature>
<dbReference type="PROSITE" id="PS51293">
    <property type="entry name" value="SANT"/>
    <property type="match status" value="1"/>
</dbReference>
<keyword evidence="11" id="KW-1185">Reference proteome</keyword>
<evidence type="ECO:0000256" key="4">
    <source>
        <dbReference type="ARBA" id="ARBA00023242"/>
    </source>
</evidence>
<dbReference type="SUPFAM" id="SSF46689">
    <property type="entry name" value="Homeodomain-like"/>
    <property type="match status" value="1"/>
</dbReference>
<dbReference type="InterPro" id="IPR001005">
    <property type="entry name" value="SANT/Myb"/>
</dbReference>
<dbReference type="OrthoDB" id="118550at2759"/>
<dbReference type="Proteomes" id="UP000018050">
    <property type="component" value="Unassembled WGS sequence"/>
</dbReference>
<reference evidence="10" key="1">
    <citation type="submission" date="2013-10" db="EMBL/GenBank/DDBJ databases">
        <title>Genomic analysis of the causative agents of coccidiosis in chickens.</title>
        <authorList>
            <person name="Reid A.J."/>
            <person name="Blake D."/>
            <person name="Billington K."/>
            <person name="Browne H."/>
            <person name="Dunn M."/>
            <person name="Hung S."/>
            <person name="Kawahara F."/>
            <person name="Miranda-Saavedra D."/>
            <person name="Mourier T."/>
            <person name="Nagra H."/>
            <person name="Otto T.D."/>
            <person name="Rawlings N."/>
            <person name="Sanchez A."/>
            <person name="Sanders M."/>
            <person name="Subramaniam C."/>
            <person name="Tay Y."/>
            <person name="Dear P."/>
            <person name="Doerig C."/>
            <person name="Gruber A."/>
            <person name="Parkinson J."/>
            <person name="Shirley M."/>
            <person name="Wan K.L."/>
            <person name="Berriman M."/>
            <person name="Tomley F."/>
            <person name="Pain A."/>
        </authorList>
    </citation>
    <scope>NUCLEOTIDE SEQUENCE</scope>
    <source>
        <strain evidence="10">Houghton</strain>
    </source>
</reference>
<evidence type="ECO:0000256" key="2">
    <source>
        <dbReference type="ARBA" id="ARBA00023125"/>
    </source>
</evidence>
<keyword evidence="2" id="KW-0238">DNA-binding</keyword>
<keyword evidence="4" id="KW-0539">Nucleus</keyword>
<dbReference type="PROSITE" id="PS50090">
    <property type="entry name" value="MYB_LIKE"/>
    <property type="match status" value="1"/>
</dbReference>
<dbReference type="Pfam" id="PF16495">
    <property type="entry name" value="SWIRM-assoc_1"/>
    <property type="match status" value="1"/>
</dbReference>